<evidence type="ECO:0000313" key="2">
    <source>
        <dbReference type="Proteomes" id="UP001159363"/>
    </source>
</evidence>
<protein>
    <submittedName>
        <fullName evidence="1">Uncharacterized protein</fullName>
    </submittedName>
</protein>
<proteinExistence type="predicted"/>
<keyword evidence="2" id="KW-1185">Reference proteome</keyword>
<gene>
    <name evidence="1" type="ORF">PR048_019222</name>
</gene>
<accession>A0ABQ9H2V9</accession>
<sequence>MRLVSMSSPYPMVAAPPHQVETSVSQAVPLGDVTHVQQGLQQKFCCYSAARKAGLHNWFSTPLHSNVPYGYQVVKWLAYLPPTKVNQVQSPTGSPEFCKWESGRTMLLVDGFSWGSPVSPVFAFRHRSILTSITLIGSHDLVKSHPALSLSHPKDTKTKRRPMRVSVFRRGRKNNMKTENGMFRLFNGPLIACCRLIGRDMPGLVWNNFPFGVTERGGAVVTHWTRIREDPGSIPCPAILISVFHGFSKSLQANAGVGP</sequence>
<comment type="caution">
    <text evidence="1">The sequence shown here is derived from an EMBL/GenBank/DDBJ whole genome shotgun (WGS) entry which is preliminary data.</text>
</comment>
<evidence type="ECO:0000313" key="1">
    <source>
        <dbReference type="EMBL" id="KAJ8878639.1"/>
    </source>
</evidence>
<dbReference type="EMBL" id="JARBHB010000007">
    <property type="protein sequence ID" value="KAJ8878639.1"/>
    <property type="molecule type" value="Genomic_DNA"/>
</dbReference>
<name>A0ABQ9H2V9_9NEOP</name>
<organism evidence="1 2">
    <name type="scientific">Dryococelus australis</name>
    <dbReference type="NCBI Taxonomy" id="614101"/>
    <lineage>
        <taxon>Eukaryota</taxon>
        <taxon>Metazoa</taxon>
        <taxon>Ecdysozoa</taxon>
        <taxon>Arthropoda</taxon>
        <taxon>Hexapoda</taxon>
        <taxon>Insecta</taxon>
        <taxon>Pterygota</taxon>
        <taxon>Neoptera</taxon>
        <taxon>Polyneoptera</taxon>
        <taxon>Phasmatodea</taxon>
        <taxon>Verophasmatodea</taxon>
        <taxon>Anareolatae</taxon>
        <taxon>Phasmatidae</taxon>
        <taxon>Eurycanthinae</taxon>
        <taxon>Dryococelus</taxon>
    </lineage>
</organism>
<dbReference type="Proteomes" id="UP001159363">
    <property type="component" value="Chromosome 6"/>
</dbReference>
<reference evidence="1 2" key="1">
    <citation type="submission" date="2023-02" db="EMBL/GenBank/DDBJ databases">
        <title>LHISI_Scaffold_Assembly.</title>
        <authorList>
            <person name="Stuart O.P."/>
            <person name="Cleave R."/>
            <person name="Magrath M.J.L."/>
            <person name="Mikheyev A.S."/>
        </authorList>
    </citation>
    <scope>NUCLEOTIDE SEQUENCE [LARGE SCALE GENOMIC DNA]</scope>
    <source>
        <strain evidence="1">Daus_M_001</strain>
        <tissue evidence="1">Leg muscle</tissue>
    </source>
</reference>